<evidence type="ECO:0000256" key="10">
    <source>
        <dbReference type="PROSITE-ProRule" id="PRU00221"/>
    </source>
</evidence>
<dbReference type="OrthoDB" id="9610195at2759"/>
<dbReference type="GO" id="GO:0080008">
    <property type="term" value="C:Cul4-RING E3 ubiquitin ligase complex"/>
    <property type="evidence" value="ECO:0007669"/>
    <property type="project" value="TreeGrafter"/>
</dbReference>
<keyword evidence="8" id="KW-0539">Nucleus</keyword>
<evidence type="ECO:0000313" key="14">
    <source>
        <dbReference type="Proteomes" id="UP000183832"/>
    </source>
</evidence>
<dbReference type="PANTHER" id="PTHR19860">
    <property type="entry name" value="DDB1- AND CUL4-ASSOCIATED FACTOR 12-RELATED"/>
    <property type="match status" value="1"/>
</dbReference>
<evidence type="ECO:0000256" key="1">
    <source>
        <dbReference type="ARBA" id="ARBA00004123"/>
    </source>
</evidence>
<dbReference type="PANTHER" id="PTHR19860:SF16">
    <property type="entry name" value="DDB1- AND CUL4-ASSOCIATED FACTOR 12"/>
    <property type="match status" value="1"/>
</dbReference>
<dbReference type="Proteomes" id="UP000183832">
    <property type="component" value="Unassembled WGS sequence"/>
</dbReference>
<organism evidence="13 14">
    <name type="scientific">Clunio marinus</name>
    <dbReference type="NCBI Taxonomy" id="568069"/>
    <lineage>
        <taxon>Eukaryota</taxon>
        <taxon>Metazoa</taxon>
        <taxon>Ecdysozoa</taxon>
        <taxon>Arthropoda</taxon>
        <taxon>Hexapoda</taxon>
        <taxon>Insecta</taxon>
        <taxon>Pterygota</taxon>
        <taxon>Neoptera</taxon>
        <taxon>Endopterygota</taxon>
        <taxon>Diptera</taxon>
        <taxon>Nematocera</taxon>
        <taxon>Chironomoidea</taxon>
        <taxon>Chironomidae</taxon>
        <taxon>Clunio</taxon>
    </lineage>
</organism>
<dbReference type="SMART" id="SM00320">
    <property type="entry name" value="WD40"/>
    <property type="match status" value="4"/>
</dbReference>
<feature type="region of interest" description="Disordered" evidence="11">
    <location>
        <begin position="76"/>
        <end position="95"/>
    </location>
</feature>
<keyword evidence="14" id="KW-1185">Reference proteome</keyword>
<dbReference type="InterPro" id="IPR056151">
    <property type="entry name" value="Beta-prop_DCAF12"/>
</dbReference>
<dbReference type="PROSITE" id="PS50082">
    <property type="entry name" value="WD_REPEATS_2"/>
    <property type="match status" value="1"/>
</dbReference>
<evidence type="ECO:0000256" key="2">
    <source>
        <dbReference type="ARBA" id="ARBA00004496"/>
    </source>
</evidence>
<gene>
    <name evidence="13" type="ORF">CLUMA_CG012496</name>
</gene>
<dbReference type="STRING" id="568069.A0A1J1IL38"/>
<proteinExistence type="inferred from homology"/>
<dbReference type="Gene3D" id="2.130.10.10">
    <property type="entry name" value="YVTN repeat-like/Quinoprotein amine dehydrogenase"/>
    <property type="match status" value="2"/>
</dbReference>
<comment type="subcellular location">
    <subcellularLocation>
        <location evidence="2">Cytoplasm</location>
    </subcellularLocation>
    <subcellularLocation>
        <location evidence="1">Nucleus</location>
    </subcellularLocation>
</comment>
<evidence type="ECO:0000256" key="11">
    <source>
        <dbReference type="SAM" id="MobiDB-lite"/>
    </source>
</evidence>
<dbReference type="InterPro" id="IPR051191">
    <property type="entry name" value="DCAF12"/>
</dbReference>
<evidence type="ECO:0000313" key="13">
    <source>
        <dbReference type="EMBL" id="CRK99177.1"/>
    </source>
</evidence>
<feature type="compositionally biased region" description="Acidic residues" evidence="11">
    <location>
        <begin position="81"/>
        <end position="90"/>
    </location>
</feature>
<protein>
    <submittedName>
        <fullName evidence="13">CLUMA_CG012496, isoform A</fullName>
    </submittedName>
</protein>
<evidence type="ECO:0000256" key="5">
    <source>
        <dbReference type="ARBA" id="ARBA00022574"/>
    </source>
</evidence>
<feature type="non-terminal residue" evidence="13">
    <location>
        <position position="1"/>
    </location>
</feature>
<dbReference type="Pfam" id="PF23760">
    <property type="entry name" value="Beta-prop_DCAF12"/>
    <property type="match status" value="1"/>
</dbReference>
<evidence type="ECO:0000256" key="8">
    <source>
        <dbReference type="ARBA" id="ARBA00023242"/>
    </source>
</evidence>
<accession>A0A1J1IL38</accession>
<dbReference type="InterPro" id="IPR015943">
    <property type="entry name" value="WD40/YVTN_repeat-like_dom_sf"/>
</dbReference>
<feature type="domain" description="DDB1- and CUL4-associated factor 12 beta-propeller" evidence="12">
    <location>
        <begin position="136"/>
        <end position="492"/>
    </location>
</feature>
<keyword evidence="7" id="KW-0833">Ubl conjugation pathway</keyword>
<dbReference type="SUPFAM" id="SSF50978">
    <property type="entry name" value="WD40 repeat-like"/>
    <property type="match status" value="1"/>
</dbReference>
<dbReference type="GO" id="GO:0005737">
    <property type="term" value="C:cytoplasm"/>
    <property type="evidence" value="ECO:0007669"/>
    <property type="project" value="UniProtKB-SubCell"/>
</dbReference>
<evidence type="ECO:0000256" key="3">
    <source>
        <dbReference type="ARBA" id="ARBA00004906"/>
    </source>
</evidence>
<keyword evidence="4" id="KW-0963">Cytoplasm</keyword>
<dbReference type="FunFam" id="2.130.10.10:FF:001037">
    <property type="entry name" value="Blast:DDB1-and CUL4-associated factor 12"/>
    <property type="match status" value="1"/>
</dbReference>
<keyword evidence="5 10" id="KW-0853">WD repeat</keyword>
<dbReference type="InterPro" id="IPR036322">
    <property type="entry name" value="WD40_repeat_dom_sf"/>
</dbReference>
<dbReference type="InterPro" id="IPR001680">
    <property type="entry name" value="WD40_rpt"/>
</dbReference>
<keyword evidence="6" id="KW-0677">Repeat</keyword>
<name>A0A1J1IL38_9DIPT</name>
<evidence type="ECO:0000256" key="7">
    <source>
        <dbReference type="ARBA" id="ARBA00022786"/>
    </source>
</evidence>
<sequence length="493" mass="56379">LIEIDPIEVFIKIIFSLKGLLFSTCCSRTFTLLMSRTIRKPTEGIHPSCYIPSRLEERRTKEKQLRQERRRKISDKPDDFVTYDDSDSEEETPHQQRQVLNTSFNFVDYVRSRESDLKEVRQVDPSHASRHILIHDMFKETPINLGNINKVFCSQWLSNRQVVFGTKCNKLMVYDVNMRRVDAIPTLRNSRGANPDTQSGIHSCQINPSRTLLATGARHSADIAIYRLPTLDPICIGENAHRDWVFDMCWLDDQFLVSGSRDTKLALWRINEDIIDFPEKIKGEEAEACPQYAHINSVCIKDVRSAQKIRAVCFNKEYKEIALLSLNGYMHLFNAETFSQKMSRKLPNCQENVCIACQENGLYAVGCRSYTLLLDPRTLQAVKKIASRYNGCGIRSASFQQNILTIGTGLGMLMFYDVRAGKYLESSIHTSRTVVLRASKGYVFPDEDIDNLSNVKYVPAIYTHCYDQSYTRLFTAGGPLPATLIGNYCGIWQ</sequence>
<evidence type="ECO:0000256" key="6">
    <source>
        <dbReference type="ARBA" id="ARBA00022737"/>
    </source>
</evidence>
<evidence type="ECO:0000256" key="9">
    <source>
        <dbReference type="ARBA" id="ARBA00038022"/>
    </source>
</evidence>
<dbReference type="FunFam" id="2.130.10.10:FF:001348">
    <property type="entry name" value="DDB1-and CUL4-associated factor 12-like Protein"/>
    <property type="match status" value="1"/>
</dbReference>
<reference evidence="13 14" key="1">
    <citation type="submission" date="2015-04" db="EMBL/GenBank/DDBJ databases">
        <authorList>
            <person name="Syromyatnikov M.Y."/>
            <person name="Popov V.N."/>
        </authorList>
    </citation>
    <scope>NUCLEOTIDE SEQUENCE [LARGE SCALE GENOMIC DNA]</scope>
</reference>
<dbReference type="GO" id="GO:0005634">
    <property type="term" value="C:nucleus"/>
    <property type="evidence" value="ECO:0007669"/>
    <property type="project" value="UniProtKB-SubCell"/>
</dbReference>
<evidence type="ECO:0000256" key="4">
    <source>
        <dbReference type="ARBA" id="ARBA00022490"/>
    </source>
</evidence>
<feature type="repeat" description="WD" evidence="10">
    <location>
        <begin position="238"/>
        <end position="271"/>
    </location>
</feature>
<dbReference type="AlphaFoldDB" id="A0A1J1IL38"/>
<evidence type="ECO:0000259" key="12">
    <source>
        <dbReference type="Pfam" id="PF23760"/>
    </source>
</evidence>
<comment type="similarity">
    <text evidence="9">Belongs to the WD repeat DCAF12 family.</text>
</comment>
<dbReference type="EMBL" id="CVRI01000049">
    <property type="protein sequence ID" value="CRK99177.1"/>
    <property type="molecule type" value="Genomic_DNA"/>
</dbReference>
<comment type="pathway">
    <text evidence="3">Protein modification; protein ubiquitination.</text>
</comment>